<proteinExistence type="predicted"/>
<organism evidence="3 4">
    <name type="scientific">Curvularia clavata</name>
    <dbReference type="NCBI Taxonomy" id="95742"/>
    <lineage>
        <taxon>Eukaryota</taxon>
        <taxon>Fungi</taxon>
        <taxon>Dikarya</taxon>
        <taxon>Ascomycota</taxon>
        <taxon>Pezizomycotina</taxon>
        <taxon>Dothideomycetes</taxon>
        <taxon>Pleosporomycetidae</taxon>
        <taxon>Pleosporales</taxon>
        <taxon>Pleosporineae</taxon>
        <taxon>Pleosporaceae</taxon>
        <taxon>Curvularia</taxon>
    </lineage>
</organism>
<evidence type="ECO:0000259" key="2">
    <source>
        <dbReference type="PROSITE" id="PS50263"/>
    </source>
</evidence>
<dbReference type="VEuPathDB" id="FungiDB:yc1106_06665"/>
<accession>A0A9Q8ZA80</accession>
<dbReference type="InterPro" id="IPR036526">
    <property type="entry name" value="C-N_Hydrolase_sf"/>
</dbReference>
<dbReference type="Gene3D" id="3.60.110.10">
    <property type="entry name" value="Carbon-nitrogen hydrolase"/>
    <property type="match status" value="1"/>
</dbReference>
<reference evidence="3" key="1">
    <citation type="submission" date="2021-12" db="EMBL/GenBank/DDBJ databases">
        <title>Curvularia clavata genome.</title>
        <authorList>
            <person name="Cao Y."/>
        </authorList>
    </citation>
    <scope>NUCLEOTIDE SEQUENCE</scope>
    <source>
        <strain evidence="3">Yc1106</strain>
    </source>
</reference>
<evidence type="ECO:0000313" key="3">
    <source>
        <dbReference type="EMBL" id="USP79391.1"/>
    </source>
</evidence>
<keyword evidence="4" id="KW-1185">Reference proteome</keyword>
<dbReference type="OrthoDB" id="412018at2759"/>
<feature type="domain" description="CN hydrolase" evidence="2">
    <location>
        <begin position="13"/>
        <end position="323"/>
    </location>
</feature>
<dbReference type="Proteomes" id="UP001056012">
    <property type="component" value="Chromosome 5"/>
</dbReference>
<protein>
    <recommendedName>
        <fullName evidence="2">CN hydrolase domain-containing protein</fullName>
    </recommendedName>
</protein>
<sequence length="386" mass="42918">MASTTGLDNPRLLTVAAAQMGPVESLSTPRLETLDRMLKLLEKAAEENVKLLVYPELAFTTFFASYIIRDQEELAKFFEQASPSDPYAFINSPNIKPLIDRTNDLGIDLYFGFGERWVDGAKTTDFNTAVYYSALQRKCLAKYRKVHLPGRKEPLTTPGFAQQLEKRYFTVGDLGFQAFRAPGLVEGALKAEDVDAAASSENQGKGDPIIGMLLCNDRRWAEAWRCYGLQGVELLLEGYNTTAFAPQYEGTPEWQEQEALHHHRLSCQAGSYQNACFSIHSAKAGVEDHGSLIGGSCIVDPNGHIIAEAKTKEDEIVHATIDLAKCRKGKGRVFAFDDHRRTEHYARLLEQTGVCIYDFELILPEQFSPSGLSAVKNFGGGETRYL</sequence>
<dbReference type="InterPro" id="IPR050345">
    <property type="entry name" value="Aliph_Amidase/BUP"/>
</dbReference>
<evidence type="ECO:0000313" key="4">
    <source>
        <dbReference type="Proteomes" id="UP001056012"/>
    </source>
</evidence>
<evidence type="ECO:0000256" key="1">
    <source>
        <dbReference type="ARBA" id="ARBA00022801"/>
    </source>
</evidence>
<gene>
    <name evidence="3" type="ORF">yc1106_06665</name>
</gene>
<dbReference type="PROSITE" id="PS50263">
    <property type="entry name" value="CN_HYDROLASE"/>
    <property type="match status" value="1"/>
</dbReference>
<keyword evidence="1" id="KW-0378">Hydrolase</keyword>
<name>A0A9Q8ZA80_CURCL</name>
<dbReference type="PANTHER" id="PTHR43674">
    <property type="entry name" value="NITRILASE C965.09-RELATED"/>
    <property type="match status" value="1"/>
</dbReference>
<dbReference type="GO" id="GO:0016811">
    <property type="term" value="F:hydrolase activity, acting on carbon-nitrogen (but not peptide) bonds, in linear amides"/>
    <property type="evidence" value="ECO:0007669"/>
    <property type="project" value="TreeGrafter"/>
</dbReference>
<dbReference type="AlphaFoldDB" id="A0A9Q8ZA80"/>
<dbReference type="PANTHER" id="PTHR43674:SF12">
    <property type="entry name" value="NITRILASE C965.09-RELATED"/>
    <property type="match status" value="1"/>
</dbReference>
<dbReference type="Pfam" id="PF00795">
    <property type="entry name" value="CN_hydrolase"/>
    <property type="match status" value="1"/>
</dbReference>
<dbReference type="EMBL" id="CP089278">
    <property type="protein sequence ID" value="USP79391.1"/>
    <property type="molecule type" value="Genomic_DNA"/>
</dbReference>
<dbReference type="InterPro" id="IPR003010">
    <property type="entry name" value="C-N_Hydrolase"/>
</dbReference>
<dbReference type="SUPFAM" id="SSF56317">
    <property type="entry name" value="Carbon-nitrogen hydrolase"/>
    <property type="match status" value="1"/>
</dbReference>